<protein>
    <submittedName>
        <fullName evidence="8">CobW family GTP-binding protein</fullName>
    </submittedName>
</protein>
<evidence type="ECO:0000313" key="9">
    <source>
        <dbReference type="Proteomes" id="UP001596353"/>
    </source>
</evidence>
<proteinExistence type="inferred from homology"/>
<dbReference type="Pfam" id="PF07683">
    <property type="entry name" value="CobW_C"/>
    <property type="match status" value="1"/>
</dbReference>
<dbReference type="SUPFAM" id="SSF52540">
    <property type="entry name" value="P-loop containing nucleoside triphosphate hydrolases"/>
    <property type="match status" value="1"/>
</dbReference>
<name>A0ABW2BAH4_9RHOB</name>
<evidence type="ECO:0000256" key="1">
    <source>
        <dbReference type="ARBA" id="ARBA00022741"/>
    </source>
</evidence>
<dbReference type="SMART" id="SM00833">
    <property type="entry name" value="CobW_C"/>
    <property type="match status" value="1"/>
</dbReference>
<dbReference type="Gene3D" id="3.40.50.300">
    <property type="entry name" value="P-loop containing nucleotide triphosphate hydrolases"/>
    <property type="match status" value="1"/>
</dbReference>
<evidence type="ECO:0000313" key="8">
    <source>
        <dbReference type="EMBL" id="MFC6761753.1"/>
    </source>
</evidence>
<dbReference type="InterPro" id="IPR036627">
    <property type="entry name" value="CobW-likC_sf"/>
</dbReference>
<dbReference type="Pfam" id="PF02492">
    <property type="entry name" value="cobW"/>
    <property type="match status" value="1"/>
</dbReference>
<evidence type="ECO:0000256" key="5">
    <source>
        <dbReference type="ARBA" id="ARBA00045658"/>
    </source>
</evidence>
<keyword evidence="1" id="KW-0547">Nucleotide-binding</keyword>
<dbReference type="InterPro" id="IPR003495">
    <property type="entry name" value="CobW/HypB/UreG_nucleotide-bd"/>
</dbReference>
<dbReference type="Gene3D" id="3.30.1220.10">
    <property type="entry name" value="CobW-like, C-terminal domain"/>
    <property type="match status" value="1"/>
</dbReference>
<dbReference type="InterPro" id="IPR051316">
    <property type="entry name" value="Zinc-reg_GTPase_activator"/>
</dbReference>
<comment type="function">
    <text evidence="5">Zinc chaperone that directly transfers zinc cofactor to target proteins, thereby activating them. Zinc is transferred from the CXCC motif in the GTPase domain to the zinc binding site in target proteins in a process requiring GTP hydrolysis.</text>
</comment>
<keyword evidence="9" id="KW-1185">Reference proteome</keyword>
<sequence length="299" mass="32339">MSVPILVVTGFLGAGKTTFINTLLQSGHGLRIAAIVNDFGSINIDATLIGTSAEGVIGLKNGCICCSLQGDMLRTLRTVMRQTPVPELIVVEASGVADPTGIIQSLMDPVIWQSARLQTVIGVVDATDAPHRMEDPLWQTQVRGSDVLLLAKGDCTTAEALSALRSRLSVAFRKTILDLSEAPSISALLELQETNRSFPRTNPVPDNRFAHAEWIHEGAIDLEEFQNVMSQLAPGLVRAKGFIRFKGQADMMLFQLSGNRATLARAEEGVDPVCRLVLIAERDKTGLDEAIGLLRRLET</sequence>
<dbReference type="PANTHER" id="PTHR13748">
    <property type="entry name" value="COBW-RELATED"/>
    <property type="match status" value="1"/>
</dbReference>
<dbReference type="EMBL" id="JBHSWG010000003">
    <property type="protein sequence ID" value="MFC6761753.1"/>
    <property type="molecule type" value="Genomic_DNA"/>
</dbReference>
<evidence type="ECO:0000256" key="4">
    <source>
        <dbReference type="ARBA" id="ARBA00034320"/>
    </source>
</evidence>
<comment type="caution">
    <text evidence="8">The sequence shown here is derived from an EMBL/GenBank/DDBJ whole genome shotgun (WGS) entry which is preliminary data.</text>
</comment>
<dbReference type="InterPro" id="IPR027417">
    <property type="entry name" value="P-loop_NTPase"/>
</dbReference>
<gene>
    <name evidence="8" type="ORF">ACFQFQ_23395</name>
</gene>
<dbReference type="PANTHER" id="PTHR13748:SF62">
    <property type="entry name" value="COBW DOMAIN-CONTAINING PROTEIN"/>
    <property type="match status" value="1"/>
</dbReference>
<evidence type="ECO:0000256" key="6">
    <source>
        <dbReference type="ARBA" id="ARBA00049117"/>
    </source>
</evidence>
<accession>A0ABW2BAH4</accession>
<evidence type="ECO:0000256" key="2">
    <source>
        <dbReference type="ARBA" id="ARBA00022801"/>
    </source>
</evidence>
<evidence type="ECO:0000259" key="7">
    <source>
        <dbReference type="SMART" id="SM00833"/>
    </source>
</evidence>
<dbReference type="InterPro" id="IPR011629">
    <property type="entry name" value="CobW-like_C"/>
</dbReference>
<comment type="similarity">
    <text evidence="4">Belongs to the SIMIBI class G3E GTPase family. ZNG1 subfamily.</text>
</comment>
<reference evidence="9" key="1">
    <citation type="journal article" date="2019" name="Int. J. Syst. Evol. Microbiol.">
        <title>The Global Catalogue of Microorganisms (GCM) 10K type strain sequencing project: providing services to taxonomists for standard genome sequencing and annotation.</title>
        <authorList>
            <consortium name="The Broad Institute Genomics Platform"/>
            <consortium name="The Broad Institute Genome Sequencing Center for Infectious Disease"/>
            <person name="Wu L."/>
            <person name="Ma J."/>
        </authorList>
    </citation>
    <scope>NUCLEOTIDE SEQUENCE [LARGE SCALE GENOMIC DNA]</scope>
    <source>
        <strain evidence="9">CCUG 66188</strain>
    </source>
</reference>
<comment type="catalytic activity">
    <reaction evidence="6">
        <text>GTP + H2O = GDP + phosphate + H(+)</text>
        <dbReference type="Rhea" id="RHEA:19669"/>
        <dbReference type="ChEBI" id="CHEBI:15377"/>
        <dbReference type="ChEBI" id="CHEBI:15378"/>
        <dbReference type="ChEBI" id="CHEBI:37565"/>
        <dbReference type="ChEBI" id="CHEBI:43474"/>
        <dbReference type="ChEBI" id="CHEBI:58189"/>
    </reaction>
    <physiologicalReaction direction="left-to-right" evidence="6">
        <dbReference type="Rhea" id="RHEA:19670"/>
    </physiologicalReaction>
</comment>
<dbReference type="SUPFAM" id="SSF90002">
    <property type="entry name" value="Hypothetical protein YjiA, C-terminal domain"/>
    <property type="match status" value="1"/>
</dbReference>
<organism evidence="8 9">
    <name type="scientific">Sulfitobacter porphyrae</name>
    <dbReference type="NCBI Taxonomy" id="1246864"/>
    <lineage>
        <taxon>Bacteria</taxon>
        <taxon>Pseudomonadati</taxon>
        <taxon>Pseudomonadota</taxon>
        <taxon>Alphaproteobacteria</taxon>
        <taxon>Rhodobacterales</taxon>
        <taxon>Roseobacteraceae</taxon>
        <taxon>Sulfitobacter</taxon>
    </lineage>
</organism>
<evidence type="ECO:0000256" key="3">
    <source>
        <dbReference type="ARBA" id="ARBA00023186"/>
    </source>
</evidence>
<dbReference type="Proteomes" id="UP001596353">
    <property type="component" value="Unassembled WGS sequence"/>
</dbReference>
<dbReference type="CDD" id="cd03112">
    <property type="entry name" value="CobW-like"/>
    <property type="match status" value="1"/>
</dbReference>
<feature type="domain" description="CobW C-terminal" evidence="7">
    <location>
        <begin position="209"/>
        <end position="298"/>
    </location>
</feature>
<keyword evidence="3" id="KW-0143">Chaperone</keyword>
<keyword evidence="2" id="KW-0378">Hydrolase</keyword>